<dbReference type="PANTHER" id="PTHR43119:SF1">
    <property type="entry name" value="ABC TRANSPORTER DOMAIN-CONTAINING PROTEIN"/>
    <property type="match status" value="1"/>
</dbReference>
<dbReference type="EMBL" id="MCGG01000008">
    <property type="protein sequence ID" value="OEJ69357.1"/>
    <property type="molecule type" value="Genomic_DNA"/>
</dbReference>
<organism evidence="4 5">
    <name type="scientific">Magnetovibrio blakemorei</name>
    <dbReference type="NCBI Taxonomy" id="28181"/>
    <lineage>
        <taxon>Bacteria</taxon>
        <taxon>Pseudomonadati</taxon>
        <taxon>Pseudomonadota</taxon>
        <taxon>Alphaproteobacteria</taxon>
        <taxon>Rhodospirillales</taxon>
        <taxon>Magnetovibrionaceae</taxon>
        <taxon>Magnetovibrio</taxon>
    </lineage>
</organism>
<dbReference type="STRING" id="28181.BEN30_03620"/>
<evidence type="ECO:0000256" key="2">
    <source>
        <dbReference type="ARBA" id="ARBA00022840"/>
    </source>
</evidence>
<keyword evidence="5" id="KW-1185">Reference proteome</keyword>
<sequence>MLSVRNLKRLSIGPVDLDVAAHDIVALCGPSGVGKSLLLRAIADLDPNEGTLSLLGESRESMSAPDWRRQVMYVPAHTGWWADTVEPHFAGLSLALVKDTLHRLGLESTALGWQVSNLSTGERQRLALARALAYAPKVLLLDEPTSGLDADNATRVEKLVGEVAAGGVAVLFVTHDMAQAKRLSTRRLDMTSGQLVEGTP</sequence>
<feature type="domain" description="ABC transporter" evidence="3">
    <location>
        <begin position="2"/>
        <end position="199"/>
    </location>
</feature>
<dbReference type="Gene3D" id="3.40.50.300">
    <property type="entry name" value="P-loop containing nucleotide triphosphate hydrolases"/>
    <property type="match status" value="1"/>
</dbReference>
<dbReference type="PROSITE" id="PS50893">
    <property type="entry name" value="ABC_TRANSPORTER_2"/>
    <property type="match status" value="1"/>
</dbReference>
<proteinExistence type="predicted"/>
<evidence type="ECO:0000313" key="4">
    <source>
        <dbReference type="EMBL" id="OEJ69357.1"/>
    </source>
</evidence>
<dbReference type="InterPro" id="IPR003439">
    <property type="entry name" value="ABC_transporter-like_ATP-bd"/>
</dbReference>
<keyword evidence="2" id="KW-0067">ATP-binding</keyword>
<dbReference type="Pfam" id="PF00005">
    <property type="entry name" value="ABC_tran"/>
    <property type="match status" value="1"/>
</dbReference>
<evidence type="ECO:0000259" key="3">
    <source>
        <dbReference type="PROSITE" id="PS50893"/>
    </source>
</evidence>
<comment type="caution">
    <text evidence="4">The sequence shown here is derived from an EMBL/GenBank/DDBJ whole genome shotgun (WGS) entry which is preliminary data.</text>
</comment>
<dbReference type="OrthoDB" id="9802264at2"/>
<dbReference type="CDD" id="cd00267">
    <property type="entry name" value="ABC_ATPase"/>
    <property type="match status" value="1"/>
</dbReference>
<keyword evidence="1" id="KW-0547">Nucleotide-binding</keyword>
<dbReference type="SUPFAM" id="SSF52540">
    <property type="entry name" value="P-loop containing nucleoside triphosphate hydrolases"/>
    <property type="match status" value="1"/>
</dbReference>
<name>A0A1E5QBL4_9PROT</name>
<reference evidence="5" key="1">
    <citation type="submission" date="2016-07" db="EMBL/GenBank/DDBJ databases">
        <authorList>
            <person name="Florea S."/>
            <person name="Webb J.S."/>
            <person name="Jaromczyk J."/>
            <person name="Schardl C.L."/>
        </authorList>
    </citation>
    <scope>NUCLEOTIDE SEQUENCE [LARGE SCALE GENOMIC DNA]</scope>
    <source>
        <strain evidence="5">MV-1</strain>
    </source>
</reference>
<evidence type="ECO:0000313" key="5">
    <source>
        <dbReference type="Proteomes" id="UP000095347"/>
    </source>
</evidence>
<dbReference type="InterPro" id="IPR003593">
    <property type="entry name" value="AAA+_ATPase"/>
</dbReference>
<evidence type="ECO:0000256" key="1">
    <source>
        <dbReference type="ARBA" id="ARBA00022741"/>
    </source>
</evidence>
<gene>
    <name evidence="4" type="ORF">BEN30_03620</name>
</gene>
<accession>A0A1E5QBL4</accession>
<dbReference type="AlphaFoldDB" id="A0A1E5QBL4"/>
<dbReference type="GO" id="GO:0016887">
    <property type="term" value="F:ATP hydrolysis activity"/>
    <property type="evidence" value="ECO:0007669"/>
    <property type="project" value="InterPro"/>
</dbReference>
<dbReference type="PANTHER" id="PTHR43119">
    <property type="entry name" value="ABC TRANSPORT PROTEIN ATP-BINDING COMPONENT-RELATED"/>
    <property type="match status" value="1"/>
</dbReference>
<protein>
    <recommendedName>
        <fullName evidence="3">ABC transporter domain-containing protein</fullName>
    </recommendedName>
</protein>
<dbReference type="Proteomes" id="UP000095347">
    <property type="component" value="Unassembled WGS sequence"/>
</dbReference>
<dbReference type="GO" id="GO:0005524">
    <property type="term" value="F:ATP binding"/>
    <property type="evidence" value="ECO:0007669"/>
    <property type="project" value="UniProtKB-KW"/>
</dbReference>
<dbReference type="SMART" id="SM00382">
    <property type="entry name" value="AAA"/>
    <property type="match status" value="1"/>
</dbReference>
<dbReference type="InterPro" id="IPR027417">
    <property type="entry name" value="P-loop_NTPase"/>
</dbReference>